<evidence type="ECO:0000256" key="4">
    <source>
        <dbReference type="SAM" id="MobiDB-lite"/>
    </source>
</evidence>
<dbReference type="InterPro" id="IPR011990">
    <property type="entry name" value="TPR-like_helical_dom_sf"/>
</dbReference>
<name>A0A9P5V9H3_9FUNG</name>
<feature type="compositionally biased region" description="Polar residues" evidence="4">
    <location>
        <begin position="1871"/>
        <end position="1898"/>
    </location>
</feature>
<feature type="region of interest" description="Disordered" evidence="4">
    <location>
        <begin position="321"/>
        <end position="385"/>
    </location>
</feature>
<feature type="compositionally biased region" description="Low complexity" evidence="4">
    <location>
        <begin position="1899"/>
        <end position="1918"/>
    </location>
</feature>
<dbReference type="PANTHER" id="PTHR15502:SF7">
    <property type="entry name" value="CALCINEURIN-BINDING PROTEIN CABIN-1"/>
    <property type="match status" value="1"/>
</dbReference>
<feature type="compositionally biased region" description="Acidic residues" evidence="4">
    <location>
        <begin position="1807"/>
        <end position="1819"/>
    </location>
</feature>
<reference evidence="5" key="1">
    <citation type="journal article" date="2020" name="Fungal Divers.">
        <title>Resolving the Mortierellaceae phylogeny through synthesis of multi-gene phylogenetics and phylogenomics.</title>
        <authorList>
            <person name="Vandepol N."/>
            <person name="Liber J."/>
            <person name="Desiro A."/>
            <person name="Na H."/>
            <person name="Kennedy M."/>
            <person name="Barry K."/>
            <person name="Grigoriev I.V."/>
            <person name="Miller A.N."/>
            <person name="O'Donnell K."/>
            <person name="Stajich J.E."/>
            <person name="Bonito G."/>
        </authorList>
    </citation>
    <scope>NUCLEOTIDE SEQUENCE</scope>
    <source>
        <strain evidence="5">NRRL 6426</strain>
    </source>
</reference>
<sequence>MIRFTAINDDPALTKAEEEDSVEIQAEKCLGIYEDAIRMLQKGRSEEARKSLKDLIDSELLQTIDNNSEVAARGTPVRRLQYLVYMNYASILEESSDNISALQYYLKTITFDNSDNSLWIKIGTLATKEKKYKLARYSLECGLQQTNAPGLADDSDQIISSGNLSDGQLTPSQWVCLETLCEVLYIIGDYAACEDYIRRALHYSPYFERGQEILRMIRQGLQEQSGQESNFEHKAQESPLCLKGIEFAPKEVQLEEPSWESLGEQLLAEYKLLSENADQTFYNRKLIIRALNIKEMEIMDVNMEVTPVEEAELIKDDVISKTEVTPPTDAKSTDEATIQEPAIAASAPISTTSDGGETADKEASESEQAALKRKRKEIEERSGLRTSKRVRDKLDQFEVTKKKREEEELEILAKYRIVLSKFGMDLENGYIAGPSPGSLKLEDVFPRGLSGLLVTFNKHLERPNAVVQASATTEQVQQHKINHFAIFSTDKSNPPTAAPFQDNAKLLSFINRTNETNSGVVEYLCDYLMALMSGLTGSESEANWRRRWPEGLRSIVLNAVSLIEDELLEYLHQENRVDELDNRLDQRVKFELRLAICELYLDEVVRVTLQPYVSMGKKTKGPKRVDTELIAKLYKHFQRWLQLAGYELDVPLDHYLRGMNESSVDKWIMIAALRVGWMLGRYSQCLGNPNEAITRFEDCLQLSHRLSLESVLLPNCMYDTVVDADSIQERLGKLKTHQYVMEAERLFEEKDFASVLARLAPVFLENKNPAQDAIPADIGDKPAAVSLETIGGSLSERLGLMLLLYKSCEALENRGQQFSCAVEMFVLVAETLVNSVTDASEASELWYLFGKVGQTLCLLRETLQSASLAELTESLSSQKLQRLLCCVLAMARLGFVNILHQDRLVDDDIKISYSDLLKNRPHLGQFNLVLVRAWLVLLYLLPGWIQAEPVKDESGAETNQDETMLAPVPLHTHPLDLQQLDMDRETVRRVLSQPLTTNSSTALSRYTQPSQELYMELIALVHDDLGVREFCGIDNNQLIQLALKVASPMQGSFYRKEENQCYYCFYGISLSVDGQYPIEHSSEPVDFDKQAAIEFYPLLERSLSNRALRGQVRGDLKDAVDRVEEALGSPPYERYSTLEFNRRHIDGYLASEINFAKEIQVHARNDLLTMQQPPSSKLPSVYRSIYAIQGKIFLAQFRNKAKNNQFKPLEDLQRAIDQFQTNLHVNPYCWDSWYSLAICYAFLADENLVFSALDIRNNFSKITDLQRRSFHCFSQAVKLAPKRIGRNGNDLVNFLKEEKETMADLGAAWDESILAGQMTDKNHSGDESSDSDFTANTSEASGSEQEWLQKQAAFWFDFGNLVHGIMSKPMRMEAMRRTDDEELTESEEATVVPVLEPTEAQVYRFASFCFKRSLLLDSRNWRSLFMLGKCIEKLGGKPRSVLALYRIAADKVPLRSGQPGNERIYDAAYKTISTLSKYLAQDKITASDVETIMTMTLAKSKLSVADRESFIFEPPKDFLESVQSDPSSEADLQNSGKLRAYRLLCEGLARIRHADKRHWHHRPVYRQACILHQVYHDVERAKSEILSLFQIKSNQKTLVSSVWKPEFERSGKHFVYVGEYTRFLIVLAKESHDVELLNSLARKIRRAHGLLLDLKEIWELLYESYLAILAGLVGSDPTIPVAEVVPRTDFREKAAIYETKMFEQESQLPGLSLLQRLCELKKLNDKMAPEGQMAHLLAVCYSKLFIEVGGVEMYPKELLHRLENPMEYAKQKEKEKEEKEAKEAKETMDIATPYQIASRKYGSIGDDSNDEEGEVEEISDQSKNEETTVGADLEMSEAEKSNDHKQGSPPASTLVAEPGKDHALKGEPSTDTHSAPANSDTNLADATSGSSLVPPSDQTSATTDVMMADATTTDAAMVDSDDVEMLAPTPETSGQSEDRDLAPTEAMAAIELRPKMEDWETRKKISEAELASRATAMCKAPPPSLKAPQTLQSKLAEQDHAIDGGFDSGAEAGPENGYTEDKRTAAVTADGGPDVVMESRDENPGLSNGDERQRDVKVTSVKDTDSERDDADGADAEEDEGSEGGEEVQEEAGGDHKGQEDGDDDHNSDDEVDDSNEDEDEDEESGGGEKNDTEDMEEDDEQEGTEASEEDSNSDSNKEGDNDEEDSEEEDSDEDMEDNDAEEDLEGDNSDSDEEAEGSDEEGDESNTEEAGEAEEAGDSEEVESEGQEDEEKEEDEGEDEEEIEAVAVGPDDLKDKADCDERRSSGGNGRRKKP</sequence>
<feature type="compositionally biased region" description="Acidic residues" evidence="4">
    <location>
        <begin position="2101"/>
        <end position="2126"/>
    </location>
</feature>
<feature type="compositionally biased region" description="Basic and acidic residues" evidence="4">
    <location>
        <begin position="1858"/>
        <end position="1870"/>
    </location>
</feature>
<comment type="similarity">
    <text evidence="2">Belongs to the HIR3 family.</text>
</comment>
<feature type="compositionally biased region" description="Basic and acidic residues" evidence="4">
    <location>
        <begin position="1769"/>
        <end position="1788"/>
    </location>
</feature>
<keyword evidence="6" id="KW-1185">Reference proteome</keyword>
<comment type="subcellular location">
    <subcellularLocation>
        <location evidence="1">Nucleus</location>
    </subcellularLocation>
</comment>
<organism evidence="5 6">
    <name type="scientific">Linnemannia schmuckeri</name>
    <dbReference type="NCBI Taxonomy" id="64567"/>
    <lineage>
        <taxon>Eukaryota</taxon>
        <taxon>Fungi</taxon>
        <taxon>Fungi incertae sedis</taxon>
        <taxon>Mucoromycota</taxon>
        <taxon>Mortierellomycotina</taxon>
        <taxon>Mortierellomycetes</taxon>
        <taxon>Mortierellales</taxon>
        <taxon>Mortierellaceae</taxon>
        <taxon>Linnemannia</taxon>
    </lineage>
</organism>
<dbReference type="SUPFAM" id="SSF48452">
    <property type="entry name" value="TPR-like"/>
    <property type="match status" value="1"/>
</dbReference>
<dbReference type="GO" id="GO:0005634">
    <property type="term" value="C:nucleus"/>
    <property type="evidence" value="ECO:0007669"/>
    <property type="project" value="UniProtKB-SubCell"/>
</dbReference>
<dbReference type="GO" id="GO:0000417">
    <property type="term" value="C:HIR complex"/>
    <property type="evidence" value="ECO:0007669"/>
    <property type="project" value="TreeGrafter"/>
</dbReference>
<proteinExistence type="inferred from homology"/>
<feature type="compositionally biased region" description="Basic and acidic residues" evidence="4">
    <location>
        <begin position="2037"/>
        <end position="2065"/>
    </location>
</feature>
<feature type="compositionally biased region" description="Acidic residues" evidence="4">
    <location>
        <begin position="2134"/>
        <end position="2153"/>
    </location>
</feature>
<dbReference type="Gene3D" id="1.25.40.10">
    <property type="entry name" value="Tetratricopeptide repeat domain"/>
    <property type="match status" value="1"/>
</dbReference>
<evidence type="ECO:0000256" key="3">
    <source>
        <dbReference type="ARBA" id="ARBA00023242"/>
    </source>
</evidence>
<feature type="region of interest" description="Disordered" evidence="4">
    <location>
        <begin position="1973"/>
        <end position="2275"/>
    </location>
</feature>
<protein>
    <submittedName>
        <fullName evidence="5">Histone transcription regulator 3</fullName>
    </submittedName>
</protein>
<feature type="compositionally biased region" description="Low complexity" evidence="4">
    <location>
        <begin position="341"/>
        <end position="353"/>
    </location>
</feature>
<feature type="compositionally biased region" description="Acidic residues" evidence="4">
    <location>
        <begin position="2066"/>
        <end position="2092"/>
    </location>
</feature>
<dbReference type="Proteomes" id="UP000748756">
    <property type="component" value="Unassembled WGS sequence"/>
</dbReference>
<feature type="region of interest" description="Disordered" evidence="4">
    <location>
        <begin position="1769"/>
        <end position="1921"/>
    </location>
</feature>
<feature type="compositionally biased region" description="Polar residues" evidence="4">
    <location>
        <begin position="1331"/>
        <end position="1340"/>
    </location>
</feature>
<dbReference type="PANTHER" id="PTHR15502">
    <property type="entry name" value="CALCINEURIN-BINDING PROTEIN CABIN 1-RELATED"/>
    <property type="match status" value="1"/>
</dbReference>
<comment type="caution">
    <text evidence="5">The sequence shown here is derived from an EMBL/GenBank/DDBJ whole genome shotgun (WGS) entry which is preliminary data.</text>
</comment>
<feature type="compositionally biased region" description="Basic and acidic residues" evidence="4">
    <location>
        <begin position="2252"/>
        <end position="2265"/>
    </location>
</feature>
<evidence type="ECO:0000256" key="1">
    <source>
        <dbReference type="ARBA" id="ARBA00004123"/>
    </source>
</evidence>
<gene>
    <name evidence="5" type="primary">HIR3</name>
    <name evidence="5" type="ORF">BG015_009869</name>
</gene>
<keyword evidence="3" id="KW-0539">Nucleus</keyword>
<evidence type="ECO:0000256" key="2">
    <source>
        <dbReference type="ARBA" id="ARBA00007335"/>
    </source>
</evidence>
<dbReference type="GO" id="GO:0031491">
    <property type="term" value="F:nucleosome binding"/>
    <property type="evidence" value="ECO:0007669"/>
    <property type="project" value="TreeGrafter"/>
</dbReference>
<dbReference type="EMBL" id="JAAAUQ010000666">
    <property type="protein sequence ID" value="KAF9148394.1"/>
    <property type="molecule type" value="Genomic_DNA"/>
</dbReference>
<evidence type="ECO:0000313" key="5">
    <source>
        <dbReference type="EMBL" id="KAF9148394.1"/>
    </source>
</evidence>
<feature type="compositionally biased region" description="Basic and acidic residues" evidence="4">
    <location>
        <begin position="1837"/>
        <end position="1846"/>
    </location>
</feature>
<dbReference type="OrthoDB" id="77564at2759"/>
<evidence type="ECO:0000313" key="6">
    <source>
        <dbReference type="Proteomes" id="UP000748756"/>
    </source>
</evidence>
<dbReference type="InterPro" id="IPR033053">
    <property type="entry name" value="Hir3/CABIN1"/>
</dbReference>
<accession>A0A9P5V9H3</accession>
<feature type="region of interest" description="Disordered" evidence="4">
    <location>
        <begin position="1319"/>
        <end position="1340"/>
    </location>
</feature>
<feature type="compositionally biased region" description="Acidic residues" evidence="4">
    <location>
        <begin position="2161"/>
        <end position="2245"/>
    </location>
</feature>
<dbReference type="GO" id="GO:0006325">
    <property type="term" value="P:chromatin organization"/>
    <property type="evidence" value="ECO:0007669"/>
    <property type="project" value="InterPro"/>
</dbReference>